<dbReference type="SUPFAM" id="SSF53474">
    <property type="entry name" value="alpha/beta-Hydrolases"/>
    <property type="match status" value="1"/>
</dbReference>
<dbReference type="InterPro" id="IPR005674">
    <property type="entry name" value="CocE/Ser_esterase"/>
</dbReference>
<dbReference type="Pfam" id="PF08530">
    <property type="entry name" value="PepX_C"/>
    <property type="match status" value="1"/>
</dbReference>
<dbReference type="InterPro" id="IPR029058">
    <property type="entry name" value="AB_hydrolase_fold"/>
</dbReference>
<dbReference type="PANTHER" id="PTHR43056:SF10">
    <property type="entry name" value="COCE_NOND FAMILY, PUTATIVE (AFU_ORTHOLOGUE AFUA_7G00600)-RELATED"/>
    <property type="match status" value="1"/>
</dbReference>
<dbReference type="NCBIfam" id="TIGR00976">
    <property type="entry name" value="CocE_NonD"/>
    <property type="match status" value="1"/>
</dbReference>
<dbReference type="SMART" id="SM00939">
    <property type="entry name" value="PepX_C"/>
    <property type="match status" value="1"/>
</dbReference>
<sequence length="625" mass="71277">MTSLKFLVVAFFFLFNDLSGYAQQTDSAYVRQHYTKLEQLIPMRDGIRLFTSIYVPKDKTKKYPILLNRTPYTVSPYGKDKYKTSLGNFPAEMREGFIFVYQDVRGKWMSEGDFEDIRPHVARKKSKKDIDESSDTYDTIDWLIKNIGNNNGKVGIYGISYPGFYATTSLPGAHPALKAVSPQAPVTDWYIGDDFHHNGTLFLADAFPFMSTFGAPRPSPITPDKGPKRFKFPTQDLYRFYLEEGSVKNLKEKYFADSIKFWNNLFAHPNLDTFWKARNIEPHLTGIRPAVMIVGGFFDAEDAYGTFATYKSIEKQNPGANNILVAGPWFHGGWVRGNGSSFGDIDFGQPTSSWYQENFELPFFKYHLKNEGNFKPAEANIFITGSNQWKGFNTWPPKETEEKTLYFQPNGGLSFEKVQRTDSWDEYVSDPNAPVPSQDGVMTGRSREYMIDDQRFASRRPDVRVFKTKPLTTDITLTGPVLAKLVVSTTGTDADYVVKLIDVYPEDEANPNPNPKNLVMGGYQMLVRAEIMRGKYRNSFEKPEAMVPGEITKVNYTLPDVAHTFKKGHRIMVQVQNSWFPLADRNPQQFMNIYEAEPGDFQKATHRIFHDVHNSSAITVTVLKP</sequence>
<proteinExistence type="predicted"/>
<feature type="signal peptide" evidence="2">
    <location>
        <begin position="1"/>
        <end position="22"/>
    </location>
</feature>
<dbReference type="Gene3D" id="1.10.3020.10">
    <property type="entry name" value="alpha-amino acid ester hydrolase ( Helical cap domain)"/>
    <property type="match status" value="1"/>
</dbReference>
<protein>
    <recommendedName>
        <fullName evidence="3">Xaa-Pro dipeptidyl-peptidase C-terminal domain-containing protein</fullName>
    </recommendedName>
</protein>
<dbReference type="Proteomes" id="UP000192756">
    <property type="component" value="Unassembled WGS sequence"/>
</dbReference>
<dbReference type="EMBL" id="FWXT01000001">
    <property type="protein sequence ID" value="SMC77849.1"/>
    <property type="molecule type" value="Genomic_DNA"/>
</dbReference>
<organism evidence="4 5">
    <name type="scientific">Pedobacter africanus</name>
    <dbReference type="NCBI Taxonomy" id="151894"/>
    <lineage>
        <taxon>Bacteria</taxon>
        <taxon>Pseudomonadati</taxon>
        <taxon>Bacteroidota</taxon>
        <taxon>Sphingobacteriia</taxon>
        <taxon>Sphingobacteriales</taxon>
        <taxon>Sphingobacteriaceae</taxon>
        <taxon>Pedobacter</taxon>
    </lineage>
</organism>
<dbReference type="InterPro" id="IPR050585">
    <property type="entry name" value="Xaa-Pro_dipeptidyl-ppase/CocE"/>
</dbReference>
<dbReference type="InterPro" id="IPR000383">
    <property type="entry name" value="Xaa-Pro-like_dom"/>
</dbReference>
<accession>A0A1W2BY38</accession>
<gene>
    <name evidence="4" type="ORF">SAMN04488524_2743</name>
</gene>
<dbReference type="Gene3D" id="3.40.50.1820">
    <property type="entry name" value="alpha/beta hydrolase"/>
    <property type="match status" value="1"/>
</dbReference>
<dbReference type="STRING" id="151894.SAMN04488524_2743"/>
<evidence type="ECO:0000313" key="4">
    <source>
        <dbReference type="EMBL" id="SMC77849.1"/>
    </source>
</evidence>
<dbReference type="OrthoDB" id="319764at2"/>
<dbReference type="PANTHER" id="PTHR43056">
    <property type="entry name" value="PEPTIDASE S9 PROLYL OLIGOPEPTIDASE"/>
    <property type="match status" value="1"/>
</dbReference>
<keyword evidence="5" id="KW-1185">Reference proteome</keyword>
<keyword evidence="1" id="KW-0378">Hydrolase</keyword>
<keyword evidence="2" id="KW-0732">Signal</keyword>
<dbReference type="GO" id="GO:0008239">
    <property type="term" value="F:dipeptidyl-peptidase activity"/>
    <property type="evidence" value="ECO:0007669"/>
    <property type="project" value="InterPro"/>
</dbReference>
<name>A0A1W2BY38_9SPHI</name>
<dbReference type="RefSeq" id="WP_084239382.1">
    <property type="nucleotide sequence ID" value="NZ_FWXT01000001.1"/>
</dbReference>
<evidence type="ECO:0000256" key="1">
    <source>
        <dbReference type="ARBA" id="ARBA00022801"/>
    </source>
</evidence>
<dbReference type="InterPro" id="IPR008979">
    <property type="entry name" value="Galactose-bd-like_sf"/>
</dbReference>
<feature type="chain" id="PRO_5012213067" description="Xaa-Pro dipeptidyl-peptidase C-terminal domain-containing protein" evidence="2">
    <location>
        <begin position="23"/>
        <end position="625"/>
    </location>
</feature>
<evidence type="ECO:0000259" key="3">
    <source>
        <dbReference type="SMART" id="SM00939"/>
    </source>
</evidence>
<dbReference type="AlphaFoldDB" id="A0A1W2BY38"/>
<dbReference type="Gene3D" id="2.60.120.260">
    <property type="entry name" value="Galactose-binding domain-like"/>
    <property type="match status" value="1"/>
</dbReference>
<evidence type="ECO:0000313" key="5">
    <source>
        <dbReference type="Proteomes" id="UP000192756"/>
    </source>
</evidence>
<dbReference type="Pfam" id="PF02129">
    <property type="entry name" value="Peptidase_S15"/>
    <property type="match status" value="1"/>
</dbReference>
<dbReference type="InterPro" id="IPR013736">
    <property type="entry name" value="Xaa-Pro_dipept_C"/>
</dbReference>
<feature type="domain" description="Xaa-Pro dipeptidyl-peptidase C-terminal" evidence="3">
    <location>
        <begin position="361"/>
        <end position="619"/>
    </location>
</feature>
<dbReference type="SUPFAM" id="SSF49785">
    <property type="entry name" value="Galactose-binding domain-like"/>
    <property type="match status" value="1"/>
</dbReference>
<evidence type="ECO:0000256" key="2">
    <source>
        <dbReference type="SAM" id="SignalP"/>
    </source>
</evidence>
<dbReference type="SMR" id="A0A1W2BY38"/>
<reference evidence="5" key="1">
    <citation type="submission" date="2017-04" db="EMBL/GenBank/DDBJ databases">
        <authorList>
            <person name="Varghese N."/>
            <person name="Submissions S."/>
        </authorList>
    </citation>
    <scope>NUCLEOTIDE SEQUENCE [LARGE SCALE GENOMIC DNA]</scope>
    <source>
        <strain evidence="5">DSM 12126</strain>
    </source>
</reference>